<organism evidence="4">
    <name type="scientific">Anopheles sinensis</name>
    <name type="common">Mosquito</name>
    <dbReference type="NCBI Taxonomy" id="74873"/>
    <lineage>
        <taxon>Eukaryota</taxon>
        <taxon>Metazoa</taxon>
        <taxon>Ecdysozoa</taxon>
        <taxon>Arthropoda</taxon>
        <taxon>Hexapoda</taxon>
        <taxon>Insecta</taxon>
        <taxon>Pterygota</taxon>
        <taxon>Neoptera</taxon>
        <taxon>Endopterygota</taxon>
        <taxon>Diptera</taxon>
        <taxon>Nematocera</taxon>
        <taxon>Culicoidea</taxon>
        <taxon>Culicidae</taxon>
        <taxon>Anophelinae</taxon>
        <taxon>Anopheles</taxon>
    </lineage>
</organism>
<dbReference type="Pfam" id="PF25462">
    <property type="entry name" value="Beta-barrel_INTS6"/>
    <property type="match status" value="1"/>
</dbReference>
<dbReference type="OrthoDB" id="9449012at2759"/>
<feature type="region of interest" description="Disordered" evidence="1">
    <location>
        <begin position="597"/>
        <end position="619"/>
    </location>
</feature>
<evidence type="ECO:0000313" key="6">
    <source>
        <dbReference type="Proteomes" id="UP000030765"/>
    </source>
</evidence>
<protein>
    <submittedName>
        <fullName evidence="4">AGAP000631-PA-like protein</fullName>
    </submittedName>
    <submittedName>
        <fullName evidence="5">VWFA domain-containing protein</fullName>
    </submittedName>
</protein>
<evidence type="ECO:0000256" key="1">
    <source>
        <dbReference type="SAM" id="MobiDB-lite"/>
    </source>
</evidence>
<dbReference type="EnsemblMetazoa" id="ASIC012713-RA">
    <property type="protein sequence ID" value="ASIC012713-PA"/>
    <property type="gene ID" value="ASIC012713"/>
</dbReference>
<gene>
    <name evidence="4" type="ORF">ZHAS_00012713</name>
</gene>
<reference evidence="4 6" key="1">
    <citation type="journal article" date="2014" name="BMC Genomics">
        <title>Genome sequence of Anopheles sinensis provides insight into genetics basis of mosquito competence for malaria parasites.</title>
        <authorList>
            <person name="Zhou D."/>
            <person name="Zhang D."/>
            <person name="Ding G."/>
            <person name="Shi L."/>
            <person name="Hou Q."/>
            <person name="Ye Y."/>
            <person name="Xu Y."/>
            <person name="Zhou H."/>
            <person name="Xiong C."/>
            <person name="Li S."/>
            <person name="Yu J."/>
            <person name="Hong S."/>
            <person name="Yu X."/>
            <person name="Zou P."/>
            <person name="Chen C."/>
            <person name="Chang X."/>
            <person name="Wang W."/>
            <person name="Lv Y."/>
            <person name="Sun Y."/>
            <person name="Ma L."/>
            <person name="Shen B."/>
            <person name="Zhu C."/>
        </authorList>
    </citation>
    <scope>NUCLEOTIDE SEQUENCE [LARGE SCALE GENOMIC DNA]</scope>
</reference>
<dbReference type="Proteomes" id="UP000030765">
    <property type="component" value="Unassembled WGS sequence"/>
</dbReference>
<keyword evidence="6" id="KW-1185">Reference proteome</keyword>
<feature type="compositionally biased region" description="Polar residues" evidence="1">
    <location>
        <begin position="602"/>
        <end position="619"/>
    </location>
</feature>
<accession>A0A084W3L1</accession>
<dbReference type="GO" id="GO:0032039">
    <property type="term" value="C:integrator complex"/>
    <property type="evidence" value="ECO:0007669"/>
    <property type="project" value="TreeGrafter"/>
</dbReference>
<dbReference type="EMBL" id="KE525293">
    <property type="protein sequence ID" value="KFB44805.1"/>
    <property type="molecule type" value="Genomic_DNA"/>
</dbReference>
<dbReference type="PANTHER" id="PTHR12957:SF2">
    <property type="entry name" value="INTEGRATOR COMPLEX SUBUNIT 6"/>
    <property type="match status" value="1"/>
</dbReference>
<evidence type="ECO:0000259" key="3">
    <source>
        <dbReference type="Pfam" id="PF25462"/>
    </source>
</evidence>
<dbReference type="EMBL" id="ATLV01020057">
    <property type="status" value="NOT_ANNOTATED_CDS"/>
    <property type="molecule type" value="Genomic_DNA"/>
</dbReference>
<sequence length="634" mass="72969">MTIVLFVLDTSPLMFQRAFIDGKTMTYLDIAKQTVEKFLKARKTFGLGENDRYMLMTCEQSPNHVKSGWKASLETFMSELKNLQQSERQSMGLAIKHAFDFLNHYWLGRDIDRFGNGRCPFYHDPTMVIVLSHGAWTDDENLFNLMQTSSCDLMLRRYRWDQRLFIIALRIPGNYVEPCARENRLTKIPCDEVMNRTCCLTGGTLYSITSGGMLKQCILELVESLQRGVVLEFNCPPAISLLSEVCFVIETNRPHCGHWPIPESYWVELICETLPPREAHPQITIIFEPSNEPDIRHFPYDSYTLKTSELVMQIVSNAPPGKVLPVFVNTDTILDKPFGYLKLNVARVAVKLIVLAYDYPVLLPLMRDLIRKYRMNPPRGWLGRFQKYAFTIPKYYYSHMRLVFRDVMKIPEALIQRILPPCKDYMPLSAALHLKKTQMLAAKVQQQIEESMLQRKPAFPTPALAQVEVAPLMETVIHPCTFQSNIVVPSNVTKNVTVYNYRDPYQTPRRELINAMAKMRDEFWRNTPVETQQDNASRRLGASNYTSKSVMLHCTEEQTNETQQINNNPYHKRMTNQLKRKVGPISKDFIFERYPAPKDTNSRTLVSTDASGPSSVATELSSIVETDEEVAQLV</sequence>
<reference evidence="5" key="2">
    <citation type="submission" date="2020-05" db="UniProtKB">
        <authorList>
            <consortium name="EnsemblMetazoa"/>
        </authorList>
    </citation>
    <scope>IDENTIFICATION</scope>
</reference>
<dbReference type="InterPro" id="IPR057413">
    <property type="entry name" value="Beta-barrel_INTS6"/>
</dbReference>
<dbReference type="PANTHER" id="PTHR12957">
    <property type="entry name" value="DEAD/H BOX POLYPEPTIDE 26/DICE1-RELATED"/>
    <property type="match status" value="1"/>
</dbReference>
<evidence type="ECO:0000313" key="4">
    <source>
        <dbReference type="EMBL" id="KFB44805.1"/>
    </source>
</evidence>
<dbReference type="OMA" id="EPCAREN"/>
<dbReference type="SUPFAM" id="SSF53300">
    <property type="entry name" value="vWA-like"/>
    <property type="match status" value="1"/>
</dbReference>
<dbReference type="VEuPathDB" id="VectorBase:ASIS020986"/>
<dbReference type="InterPro" id="IPR036465">
    <property type="entry name" value="vWFA_dom_sf"/>
</dbReference>
<name>A0A084W3L1_ANOSI</name>
<dbReference type="GO" id="GO:0034472">
    <property type="term" value="P:snRNA 3'-end processing"/>
    <property type="evidence" value="ECO:0007669"/>
    <property type="project" value="TreeGrafter"/>
</dbReference>
<dbReference type="Pfam" id="PF13519">
    <property type="entry name" value="VWA_2"/>
    <property type="match status" value="1"/>
</dbReference>
<dbReference type="Gene3D" id="3.40.50.410">
    <property type="entry name" value="von Willebrand factor, type A domain"/>
    <property type="match status" value="1"/>
</dbReference>
<feature type="domain" description="Integrator complex subunit 6-like beta-barrel" evidence="3">
    <location>
        <begin position="245"/>
        <end position="369"/>
    </location>
</feature>
<feature type="domain" description="VWFA" evidence="2">
    <location>
        <begin position="4"/>
        <end position="131"/>
    </location>
</feature>
<dbReference type="InterPro" id="IPR002035">
    <property type="entry name" value="VWF_A"/>
</dbReference>
<dbReference type="InterPro" id="IPR051113">
    <property type="entry name" value="Integrator_subunit6"/>
</dbReference>
<evidence type="ECO:0000313" key="5">
    <source>
        <dbReference type="EnsemblMetazoa" id="ASIC012713-PA"/>
    </source>
</evidence>
<proteinExistence type="predicted"/>
<evidence type="ECO:0000259" key="2">
    <source>
        <dbReference type="Pfam" id="PF13519"/>
    </source>
</evidence>
<dbReference type="VEuPathDB" id="VectorBase:ASIC012713"/>
<dbReference type="STRING" id="74873.A0A084W3L1"/>
<dbReference type="AlphaFoldDB" id="A0A084W3L1"/>